<accession>A0A7D9IVP1</accession>
<evidence type="ECO:0000313" key="2">
    <source>
        <dbReference type="Proteomes" id="UP001152795"/>
    </source>
</evidence>
<dbReference type="EMBL" id="CACRXK020008244">
    <property type="protein sequence ID" value="CAB4014302.1"/>
    <property type="molecule type" value="Genomic_DNA"/>
</dbReference>
<evidence type="ECO:0000313" key="1">
    <source>
        <dbReference type="EMBL" id="CAB4014302.1"/>
    </source>
</evidence>
<reference evidence="1" key="1">
    <citation type="submission" date="2020-04" db="EMBL/GenBank/DDBJ databases">
        <authorList>
            <person name="Alioto T."/>
            <person name="Alioto T."/>
            <person name="Gomez Garrido J."/>
        </authorList>
    </citation>
    <scope>NUCLEOTIDE SEQUENCE</scope>
    <source>
        <strain evidence="1">A484AB</strain>
    </source>
</reference>
<dbReference type="PROSITE" id="PS50060">
    <property type="entry name" value="MAM_2"/>
    <property type="match status" value="1"/>
</dbReference>
<dbReference type="InterPro" id="IPR000998">
    <property type="entry name" value="MAM_dom"/>
</dbReference>
<name>A0A7D9IVP1_PARCT</name>
<dbReference type="AlphaFoldDB" id="A0A7D9IVP1"/>
<keyword evidence="2" id="KW-1185">Reference proteome</keyword>
<sequence length="908" mass="104377">MQLYSGNTSGVFNIDVFDENLQQLKFAAFRKIDRGRVCKIFFKNLQNKKSINSDGFWSITSVFKQRLTDNREGRLYIGEEAAIFRLFVPGLYSSNLETISFQLHGHPQVFLRYRADGGVYLDRSNGSLEFNNIESFEVDIGFTQRSWAVTTSLFSLDGLGPEILFSSPPNDTTTVTNILPYTLNTSPNTLYRIQGYWRPYFNGWYNFSVNCDLQYELIVEQDDRTVKFCNGAEICEPVFLDGGPRYAYYYVEIQVYSGNTSGVFNIDVFDETLQQLKFAEFKKIDRDKATHHWKFDNQCNTSCWDELKLSSLDMHSKDKLIARRLILYPENFMPESEAGFSVGFWFSKLILSYGTDFGIWLQNSTTNITTNLTNLGFRVGDKLYNLSTLEQVFHVVFTLSGTNVPGCYINGKHVNCASNPVTDFPPRERKLFVTNPVTQYFSIAELFLWSSEMTPEQVLDIYQVPCKVYQSSCRWKNIHSYPDQWLLQSGPTPSYPFTGPRTSLDYYYYIDGSLMDYNSSAILHSPKFLSVYECLRFQYYMYGMAIGKLSVYAEYESHTDALWSLHGAQQTRDSKWKTASVSIPSLDKRAWRTIAFRAVRGENFRSDIAIDNIKLQVEGCETTPQRAVPGVLNNVNSCPSSCPNGYPCIKSIKGTDTCVCDTRQANFLNQSCMDDINSLYLGALHYWSMDTSITDTFGKPMNASFVTGVANKAMTEFGWRTLTTFSASLNEFSVSLWVKINEEGFLFRMPRLNVSYETNSGLELYITPYDKPCSHLLQYKWPMNIFLHIAIVSQDTKPYLKLYKNGNLQTPYNFTESKCPGEVGNFVDVFSGKTYDDFAIWSKRFSISDILWIFERYSKYKTPDGKYEQQPVIFSIDGWWTDNVKVKNSTDKDGLVHEEIQHKIYSEV</sequence>
<organism evidence="1 2">
    <name type="scientific">Paramuricea clavata</name>
    <name type="common">Red gorgonian</name>
    <name type="synonym">Violescent sea-whip</name>
    <dbReference type="NCBI Taxonomy" id="317549"/>
    <lineage>
        <taxon>Eukaryota</taxon>
        <taxon>Metazoa</taxon>
        <taxon>Cnidaria</taxon>
        <taxon>Anthozoa</taxon>
        <taxon>Octocorallia</taxon>
        <taxon>Malacalcyonacea</taxon>
        <taxon>Plexauridae</taxon>
        <taxon>Paramuricea</taxon>
    </lineage>
</organism>
<dbReference type="PANTHER" id="PTHR23282:SF142">
    <property type="entry name" value="MAM DOMAIN-CONTAINING PROTEIN"/>
    <property type="match status" value="1"/>
</dbReference>
<gene>
    <name evidence="1" type="ORF">PACLA_8A024891</name>
</gene>
<dbReference type="Gene3D" id="2.80.10.50">
    <property type="match status" value="1"/>
</dbReference>
<comment type="caution">
    <text evidence="1">The sequence shown here is derived from an EMBL/GenBank/DDBJ whole genome shotgun (WGS) entry which is preliminary data.</text>
</comment>
<proteinExistence type="predicted"/>
<dbReference type="Gene3D" id="2.60.120.200">
    <property type="match status" value="3"/>
</dbReference>
<protein>
    <submittedName>
        <fullName evidence="1">MAM domain-containing 2-like</fullName>
    </submittedName>
</protein>
<dbReference type="SMART" id="SM00137">
    <property type="entry name" value="MAM"/>
    <property type="match status" value="1"/>
</dbReference>
<dbReference type="GO" id="GO:0016020">
    <property type="term" value="C:membrane"/>
    <property type="evidence" value="ECO:0007669"/>
    <property type="project" value="InterPro"/>
</dbReference>
<dbReference type="CDD" id="cd06263">
    <property type="entry name" value="MAM"/>
    <property type="match status" value="1"/>
</dbReference>
<dbReference type="PANTHER" id="PTHR23282">
    <property type="entry name" value="APICAL ENDOSOMAL GLYCOPROTEIN PRECURSOR"/>
    <property type="match status" value="1"/>
</dbReference>
<dbReference type="Proteomes" id="UP001152795">
    <property type="component" value="Unassembled WGS sequence"/>
</dbReference>
<dbReference type="Pfam" id="PF00629">
    <property type="entry name" value="MAM"/>
    <property type="match status" value="1"/>
</dbReference>
<dbReference type="InterPro" id="IPR013320">
    <property type="entry name" value="ConA-like_dom_sf"/>
</dbReference>
<dbReference type="SUPFAM" id="SSF49899">
    <property type="entry name" value="Concanavalin A-like lectins/glucanases"/>
    <property type="match status" value="3"/>
</dbReference>
<dbReference type="InterPro" id="IPR051560">
    <property type="entry name" value="MAM_domain-containing"/>
</dbReference>
<dbReference type="OrthoDB" id="10001713at2759"/>